<proteinExistence type="predicted"/>
<dbReference type="EMBL" id="CP051481">
    <property type="protein sequence ID" value="QJG67101.1"/>
    <property type="molecule type" value="Genomic_DNA"/>
</dbReference>
<dbReference type="KEGG" id="mphe:HGG69_02135"/>
<accession>A0A858U4X3</accession>
<reference evidence="1 2" key="1">
    <citation type="submission" date="2020-04" db="EMBL/GenBank/DDBJ databases">
        <title>Novel Mycoplasma species detected in Phocoena phocoena (harbor porpoise) from the USA.</title>
        <authorList>
            <person name="Volokhov D.V."/>
        </authorList>
    </citation>
    <scope>NUCLEOTIDE SEQUENCE [LARGE SCALE GENOMIC DNA]</scope>
    <source>
        <strain evidence="1 2">Phocoena C-264-GEN</strain>
    </source>
</reference>
<dbReference type="Proteomes" id="UP000501060">
    <property type="component" value="Chromosome"/>
</dbReference>
<dbReference type="AlphaFoldDB" id="A0A858U4X3"/>
<evidence type="ECO:0000313" key="1">
    <source>
        <dbReference type="EMBL" id="QJG67101.1"/>
    </source>
</evidence>
<keyword evidence="2" id="KW-1185">Reference proteome</keyword>
<sequence length="260" mass="30738">MNKTKEKNTPVKSYTTQVYIDFEAITNPFSKILKIPNSTPYCYTLGFKNPKGVFQSHTFVMDFRKNKDFYSTLRQAIIRDIKRIDPSIKLKYVEFIGHNPVLEDECIKKLFPKHIVKPLIENQRISLSLLTRKKFNNEYFREIKKIIDSSTSSKVIKNRITGQNGAIASYVGFLLFCMDNKINTDKKFYINIDRQLIISELKEYSHDDVWKMEYVSKHKDQTQEWLNDINHKREILKQINALGVDENLTIKELKEKIWTL</sequence>
<dbReference type="RefSeq" id="WP_169605152.1">
    <property type="nucleotide sequence ID" value="NZ_CP051481.1"/>
</dbReference>
<name>A0A858U4X3_9MOLU</name>
<protein>
    <submittedName>
        <fullName evidence="1">DUF2779 domain-containing protein</fullName>
    </submittedName>
</protein>
<evidence type="ECO:0000313" key="2">
    <source>
        <dbReference type="Proteomes" id="UP000501060"/>
    </source>
</evidence>
<organism evidence="1 2">
    <name type="scientific">Mycoplasma phocoenae</name>
    <dbReference type="NCBI Taxonomy" id="754517"/>
    <lineage>
        <taxon>Bacteria</taxon>
        <taxon>Bacillati</taxon>
        <taxon>Mycoplasmatota</taxon>
        <taxon>Mollicutes</taxon>
        <taxon>Mycoplasmataceae</taxon>
        <taxon>Mycoplasma</taxon>
    </lineage>
</organism>
<gene>
    <name evidence="1" type="ORF">HGG69_02135</name>
</gene>